<keyword evidence="3" id="KW-1185">Reference proteome</keyword>
<gene>
    <name evidence="2" type="ORF">CC1G_15288</name>
</gene>
<dbReference type="AlphaFoldDB" id="D6RQ81"/>
<reference evidence="2 3" key="1">
    <citation type="journal article" date="2010" name="Proc. Natl. Acad. Sci. U.S.A.">
        <title>Insights into evolution of multicellular fungi from the assembled chromosomes of the mushroom Coprinopsis cinerea (Coprinus cinereus).</title>
        <authorList>
            <person name="Stajich J.E."/>
            <person name="Wilke S.K."/>
            <person name="Ahren D."/>
            <person name="Au C.H."/>
            <person name="Birren B.W."/>
            <person name="Borodovsky M."/>
            <person name="Burns C."/>
            <person name="Canback B."/>
            <person name="Casselton L.A."/>
            <person name="Cheng C.K."/>
            <person name="Deng J."/>
            <person name="Dietrich F.S."/>
            <person name="Fargo D.C."/>
            <person name="Farman M.L."/>
            <person name="Gathman A.C."/>
            <person name="Goldberg J."/>
            <person name="Guigo R."/>
            <person name="Hoegger P.J."/>
            <person name="Hooker J.B."/>
            <person name="Huggins A."/>
            <person name="James T.Y."/>
            <person name="Kamada T."/>
            <person name="Kilaru S."/>
            <person name="Kodira C."/>
            <person name="Kues U."/>
            <person name="Kupfer D."/>
            <person name="Kwan H.S."/>
            <person name="Lomsadze A."/>
            <person name="Li W."/>
            <person name="Lilly W.W."/>
            <person name="Ma L.J."/>
            <person name="Mackey A.J."/>
            <person name="Manning G."/>
            <person name="Martin F."/>
            <person name="Muraguchi H."/>
            <person name="Natvig D.O."/>
            <person name="Palmerini H."/>
            <person name="Ramesh M.A."/>
            <person name="Rehmeyer C.J."/>
            <person name="Roe B.A."/>
            <person name="Shenoy N."/>
            <person name="Stanke M."/>
            <person name="Ter-Hovhannisyan V."/>
            <person name="Tunlid A."/>
            <person name="Velagapudi R."/>
            <person name="Vision T.J."/>
            <person name="Zeng Q."/>
            <person name="Zolan M.E."/>
            <person name="Pukkila P.J."/>
        </authorList>
    </citation>
    <scope>NUCLEOTIDE SEQUENCE [LARGE SCALE GENOMIC DNA]</scope>
    <source>
        <strain evidence="3">Okayama-7 / 130 / ATCC MYA-4618 / FGSC 9003</strain>
    </source>
</reference>
<comment type="caution">
    <text evidence="2">The sequence shown here is derived from an EMBL/GenBank/DDBJ whole genome shotgun (WGS) entry which is preliminary data.</text>
</comment>
<dbReference type="KEGG" id="cci:CC1G_15288"/>
<dbReference type="GeneID" id="9379068"/>
<keyword evidence="1" id="KW-0812">Transmembrane</keyword>
<keyword evidence="1" id="KW-1133">Transmembrane helix</keyword>
<protein>
    <submittedName>
        <fullName evidence="2">Uncharacterized protein</fullName>
    </submittedName>
</protein>
<dbReference type="EMBL" id="AACS02000010">
    <property type="protein sequence ID" value="EFI26887.1"/>
    <property type="molecule type" value="Genomic_DNA"/>
</dbReference>
<dbReference type="RefSeq" id="XP_002910381.1">
    <property type="nucleotide sequence ID" value="XM_002910335.1"/>
</dbReference>
<evidence type="ECO:0000313" key="2">
    <source>
        <dbReference type="EMBL" id="EFI26887.1"/>
    </source>
</evidence>
<keyword evidence="1" id="KW-0472">Membrane</keyword>
<organism evidence="2 3">
    <name type="scientific">Coprinopsis cinerea (strain Okayama-7 / 130 / ATCC MYA-4618 / FGSC 9003)</name>
    <name type="common">Inky cap fungus</name>
    <name type="synonym">Hormographiella aspergillata</name>
    <dbReference type="NCBI Taxonomy" id="240176"/>
    <lineage>
        <taxon>Eukaryota</taxon>
        <taxon>Fungi</taxon>
        <taxon>Dikarya</taxon>
        <taxon>Basidiomycota</taxon>
        <taxon>Agaricomycotina</taxon>
        <taxon>Agaricomycetes</taxon>
        <taxon>Agaricomycetidae</taxon>
        <taxon>Agaricales</taxon>
        <taxon>Agaricineae</taxon>
        <taxon>Psathyrellaceae</taxon>
        <taxon>Coprinopsis</taxon>
    </lineage>
</organism>
<proteinExistence type="predicted"/>
<evidence type="ECO:0000313" key="3">
    <source>
        <dbReference type="Proteomes" id="UP000001861"/>
    </source>
</evidence>
<dbReference type="HOGENOM" id="CLU_2037943_0_0_1"/>
<sequence length="121" mass="13712">MNKQFQKGGESSILKHFLNDVVPTATTGLGPDHNLSASLALVYSGLLPQVHSWLCAYIHWHKTPLMHWCTCCLATTMYDVVFVFILLLRVRMAYIRFCASQRFVELILGRLLASVDDLETI</sequence>
<evidence type="ECO:0000256" key="1">
    <source>
        <dbReference type="SAM" id="Phobius"/>
    </source>
</evidence>
<dbReference type="Proteomes" id="UP000001861">
    <property type="component" value="Unassembled WGS sequence"/>
</dbReference>
<accession>D6RQ81</accession>
<feature type="transmembrane region" description="Helical" evidence="1">
    <location>
        <begin position="65"/>
        <end position="88"/>
    </location>
</feature>
<name>D6RQ81_COPC7</name>
<dbReference type="VEuPathDB" id="FungiDB:CC1G_15288"/>
<dbReference type="InParanoid" id="D6RQ81"/>